<comment type="caution">
    <text evidence="2">The sequence shown here is derived from an EMBL/GenBank/DDBJ whole genome shotgun (WGS) entry which is preliminary data.</text>
</comment>
<feature type="domain" description="Retrotransposon gag" evidence="1">
    <location>
        <begin position="36"/>
        <end position="124"/>
    </location>
</feature>
<keyword evidence="3" id="KW-1185">Reference proteome</keyword>
<accession>A0AAE0VA93</accession>
<organism evidence="2 3">
    <name type="scientific">Hemibagrus guttatus</name>
    <dbReference type="NCBI Taxonomy" id="175788"/>
    <lineage>
        <taxon>Eukaryota</taxon>
        <taxon>Metazoa</taxon>
        <taxon>Chordata</taxon>
        <taxon>Craniata</taxon>
        <taxon>Vertebrata</taxon>
        <taxon>Euteleostomi</taxon>
        <taxon>Actinopterygii</taxon>
        <taxon>Neopterygii</taxon>
        <taxon>Teleostei</taxon>
        <taxon>Ostariophysi</taxon>
        <taxon>Siluriformes</taxon>
        <taxon>Bagridae</taxon>
        <taxon>Hemibagrus</taxon>
    </lineage>
</organism>
<dbReference type="PANTHER" id="PTHR15503">
    <property type="entry name" value="LDOC1 RELATED"/>
    <property type="match status" value="1"/>
</dbReference>
<dbReference type="PANTHER" id="PTHR15503:SF22">
    <property type="entry name" value="TRANSPOSON TY3-I GAG POLYPROTEIN"/>
    <property type="match status" value="1"/>
</dbReference>
<dbReference type="EMBL" id="JAUCMX010000003">
    <property type="protein sequence ID" value="KAK3551566.1"/>
    <property type="molecule type" value="Genomic_DNA"/>
</dbReference>
<dbReference type="AlphaFoldDB" id="A0AAE0VA93"/>
<dbReference type="InterPro" id="IPR005162">
    <property type="entry name" value="Retrotrans_gag_dom"/>
</dbReference>
<dbReference type="Pfam" id="PF03732">
    <property type="entry name" value="Retrotrans_gag"/>
    <property type="match status" value="1"/>
</dbReference>
<proteinExistence type="predicted"/>
<dbReference type="Proteomes" id="UP001274896">
    <property type="component" value="Unassembled WGS sequence"/>
</dbReference>
<dbReference type="InterPro" id="IPR032567">
    <property type="entry name" value="RTL1-rel"/>
</dbReference>
<evidence type="ECO:0000313" key="2">
    <source>
        <dbReference type="EMBL" id="KAK3551566.1"/>
    </source>
</evidence>
<sequence>MTAHQLKLNPSKTELLGIPDLVQYREDTTKFAFMLSLLTGRALDWASVVWDSDPWIRTSADYFAGQIHDVFEYPAVGKDISVQLLELCQGSNSAADYAVQFCTLSAQSGWNDAALLAVFREGLNLALQAEMACRDSDTTLSLYIGMAIRLDNLRCQHHASKHPRPQPCRYMEFHAPREDHPEPLQLGRARIAEREQDRQRRRNLRLCFYCRQSGH</sequence>
<gene>
    <name evidence="2" type="ORF">QTP70_019804</name>
</gene>
<evidence type="ECO:0000259" key="1">
    <source>
        <dbReference type="Pfam" id="PF03732"/>
    </source>
</evidence>
<name>A0AAE0VA93_9TELE</name>
<evidence type="ECO:0000313" key="3">
    <source>
        <dbReference type="Proteomes" id="UP001274896"/>
    </source>
</evidence>
<protein>
    <recommendedName>
        <fullName evidence="1">Retrotransposon gag domain-containing protein</fullName>
    </recommendedName>
</protein>
<reference evidence="2" key="1">
    <citation type="submission" date="2023-06" db="EMBL/GenBank/DDBJ databases">
        <title>Male Hemibagrus guttatus genome.</title>
        <authorList>
            <person name="Bian C."/>
        </authorList>
    </citation>
    <scope>NUCLEOTIDE SEQUENCE</scope>
    <source>
        <strain evidence="2">Male_cb2023</strain>
        <tissue evidence="2">Muscle</tissue>
    </source>
</reference>